<comment type="caution">
    <text evidence="1">The sequence shown here is derived from an EMBL/GenBank/DDBJ whole genome shotgun (WGS) entry which is preliminary data.</text>
</comment>
<name>A0A1Q8ZYH6_9HYPH</name>
<dbReference type="AlphaFoldDB" id="A0A1Q8ZYH6"/>
<accession>A0A1Q8ZYH6</accession>
<dbReference type="OrthoDB" id="9932634at2"/>
<evidence type="ECO:0000313" key="2">
    <source>
        <dbReference type="Proteomes" id="UP000186894"/>
    </source>
</evidence>
<organism evidence="1 2">
    <name type="scientific">Rhizobium oryziradicis</name>
    <dbReference type="NCBI Taxonomy" id="1867956"/>
    <lineage>
        <taxon>Bacteria</taxon>
        <taxon>Pseudomonadati</taxon>
        <taxon>Pseudomonadota</taxon>
        <taxon>Alphaproteobacteria</taxon>
        <taxon>Hyphomicrobiales</taxon>
        <taxon>Rhizobiaceae</taxon>
        <taxon>Rhizobium/Agrobacterium group</taxon>
        <taxon>Rhizobium</taxon>
    </lineage>
</organism>
<dbReference type="RefSeq" id="WP_075637418.1">
    <property type="nucleotide sequence ID" value="NZ_MKIM01000012.1"/>
</dbReference>
<dbReference type="STRING" id="1867956.BJF95_02380"/>
<dbReference type="Proteomes" id="UP000186894">
    <property type="component" value="Unassembled WGS sequence"/>
</dbReference>
<keyword evidence="2" id="KW-1185">Reference proteome</keyword>
<proteinExistence type="predicted"/>
<dbReference type="EMBL" id="MKIM01000012">
    <property type="protein sequence ID" value="OLP47037.1"/>
    <property type="molecule type" value="Genomic_DNA"/>
</dbReference>
<reference evidence="1 2" key="1">
    <citation type="submission" date="2016-09" db="EMBL/GenBank/DDBJ databases">
        <title>Rhizobium oryziradicis sp. nov., isolated from the root of rice.</title>
        <authorList>
            <person name="Zhao J."/>
            <person name="Zhang X."/>
        </authorList>
    </citation>
    <scope>NUCLEOTIDE SEQUENCE [LARGE SCALE GENOMIC DNA]</scope>
    <source>
        <strain evidence="1 2">N19</strain>
    </source>
</reference>
<sequence length="322" mass="35978">MKRKIIISVLFAFLIGGAFYLPGMMSNSSNPQCQNVLNSREPDGTYDPIYIGVLLTQECAHVLIKEMPEEGPVIVLHAGFPSAVDGVVPPARAVEYLENRVRDGDHHYFKLDEDIILFIDDLKKDEKLDSKSLENIRDFVLSSKEGSDRSQISGKQQLAKYFPIWRDQGERVEFQKICADAGCPQLEPVSNICKTDDFLKLKMLYASDPKKVVSAFDQCAFSVRDASFIRSLRKFGMMDTSCSSSMQINEIAEKGFSQVANCRKQLAAIGTLSSVGSTDVLEFARLYLNKQLPEIAPAVFAKNLRTIRGFSPSTATLLENRR</sequence>
<protein>
    <submittedName>
        <fullName evidence="1">Uncharacterized protein</fullName>
    </submittedName>
</protein>
<gene>
    <name evidence="1" type="ORF">BJF95_02380</name>
</gene>
<evidence type="ECO:0000313" key="1">
    <source>
        <dbReference type="EMBL" id="OLP47037.1"/>
    </source>
</evidence>